<dbReference type="SMART" id="SM00388">
    <property type="entry name" value="HisKA"/>
    <property type="match status" value="1"/>
</dbReference>
<evidence type="ECO:0000256" key="5">
    <source>
        <dbReference type="ARBA" id="ARBA00023012"/>
    </source>
</evidence>
<evidence type="ECO:0000256" key="2">
    <source>
        <dbReference type="ARBA" id="ARBA00012438"/>
    </source>
</evidence>
<keyword evidence="6" id="KW-0472">Membrane</keyword>
<dbReference type="PROSITE" id="PS50109">
    <property type="entry name" value="HIS_KIN"/>
    <property type="match status" value="1"/>
</dbReference>
<dbReference type="InterPro" id="IPR036097">
    <property type="entry name" value="HisK_dim/P_sf"/>
</dbReference>
<keyword evidence="6" id="KW-0812">Transmembrane</keyword>
<protein>
    <recommendedName>
        <fullName evidence="2">histidine kinase</fullName>
        <ecNumber evidence="2">2.7.13.3</ecNumber>
    </recommendedName>
</protein>
<gene>
    <name evidence="8" type="ORF">S06H3_61354</name>
</gene>
<evidence type="ECO:0000313" key="8">
    <source>
        <dbReference type="EMBL" id="GAI51904.1"/>
    </source>
</evidence>
<dbReference type="InterPro" id="IPR050736">
    <property type="entry name" value="Sensor_HK_Regulatory"/>
</dbReference>
<proteinExistence type="predicted"/>
<dbReference type="AlphaFoldDB" id="X1R8H2"/>
<evidence type="ECO:0000256" key="4">
    <source>
        <dbReference type="ARBA" id="ARBA00022777"/>
    </source>
</evidence>
<dbReference type="InterPro" id="IPR005467">
    <property type="entry name" value="His_kinase_dom"/>
</dbReference>
<feature type="transmembrane region" description="Helical" evidence="6">
    <location>
        <begin position="17"/>
        <end position="41"/>
    </location>
</feature>
<keyword evidence="5" id="KW-0902">Two-component regulatory system</keyword>
<evidence type="ECO:0000256" key="1">
    <source>
        <dbReference type="ARBA" id="ARBA00000085"/>
    </source>
</evidence>
<feature type="non-terminal residue" evidence="8">
    <location>
        <position position="1"/>
    </location>
</feature>
<reference evidence="8" key="1">
    <citation type="journal article" date="2014" name="Front. Microbiol.">
        <title>High frequency of phylogenetically diverse reductive dehalogenase-homologous genes in deep subseafloor sedimentary metagenomes.</title>
        <authorList>
            <person name="Kawai M."/>
            <person name="Futagami T."/>
            <person name="Toyoda A."/>
            <person name="Takaki Y."/>
            <person name="Nishi S."/>
            <person name="Hori S."/>
            <person name="Arai W."/>
            <person name="Tsubouchi T."/>
            <person name="Morono Y."/>
            <person name="Uchiyama I."/>
            <person name="Ito T."/>
            <person name="Fujiyama A."/>
            <person name="Inagaki F."/>
            <person name="Takami H."/>
        </authorList>
    </citation>
    <scope>NUCLEOTIDE SEQUENCE</scope>
    <source>
        <strain evidence="8">Expedition CK06-06</strain>
    </source>
</reference>
<evidence type="ECO:0000256" key="6">
    <source>
        <dbReference type="SAM" id="Phobius"/>
    </source>
</evidence>
<keyword evidence="4" id="KW-0418">Kinase</keyword>
<evidence type="ECO:0000256" key="3">
    <source>
        <dbReference type="ARBA" id="ARBA00022679"/>
    </source>
</evidence>
<dbReference type="PANTHER" id="PTHR43711">
    <property type="entry name" value="TWO-COMPONENT HISTIDINE KINASE"/>
    <property type="match status" value="1"/>
</dbReference>
<accession>X1R8H2</accession>
<keyword evidence="3" id="KW-0808">Transferase</keyword>
<comment type="caution">
    <text evidence="8">The sequence shown here is derived from an EMBL/GenBank/DDBJ whole genome shotgun (WGS) entry which is preliminary data.</text>
</comment>
<dbReference type="InterPro" id="IPR003661">
    <property type="entry name" value="HisK_dim/P_dom"/>
</dbReference>
<dbReference type="SUPFAM" id="SSF55874">
    <property type="entry name" value="ATPase domain of HSP90 chaperone/DNA topoisomerase II/histidine kinase"/>
    <property type="match status" value="1"/>
</dbReference>
<dbReference type="Pfam" id="PF00512">
    <property type="entry name" value="HisKA"/>
    <property type="match status" value="1"/>
</dbReference>
<keyword evidence="6" id="KW-1133">Transmembrane helix</keyword>
<name>X1R8H2_9ZZZZ</name>
<dbReference type="EC" id="2.7.13.3" evidence="2"/>
<dbReference type="Gene3D" id="1.10.287.130">
    <property type="match status" value="1"/>
</dbReference>
<feature type="non-terminal residue" evidence="8">
    <location>
        <position position="172"/>
    </location>
</feature>
<dbReference type="GO" id="GO:0000155">
    <property type="term" value="F:phosphorelay sensor kinase activity"/>
    <property type="evidence" value="ECO:0007669"/>
    <property type="project" value="InterPro"/>
</dbReference>
<dbReference type="InterPro" id="IPR036890">
    <property type="entry name" value="HATPase_C_sf"/>
</dbReference>
<organism evidence="8">
    <name type="scientific">marine sediment metagenome</name>
    <dbReference type="NCBI Taxonomy" id="412755"/>
    <lineage>
        <taxon>unclassified sequences</taxon>
        <taxon>metagenomes</taxon>
        <taxon>ecological metagenomes</taxon>
    </lineage>
</organism>
<dbReference type="CDD" id="cd00082">
    <property type="entry name" value="HisKA"/>
    <property type="match status" value="1"/>
</dbReference>
<comment type="catalytic activity">
    <reaction evidence="1">
        <text>ATP + protein L-histidine = ADP + protein N-phospho-L-histidine.</text>
        <dbReference type="EC" id="2.7.13.3"/>
    </reaction>
</comment>
<dbReference type="EMBL" id="BARV01040219">
    <property type="protein sequence ID" value="GAI51904.1"/>
    <property type="molecule type" value="Genomic_DNA"/>
</dbReference>
<feature type="domain" description="Histidine kinase" evidence="7">
    <location>
        <begin position="57"/>
        <end position="172"/>
    </location>
</feature>
<dbReference type="PANTHER" id="PTHR43711:SF1">
    <property type="entry name" value="HISTIDINE KINASE 1"/>
    <property type="match status" value="1"/>
</dbReference>
<dbReference type="SUPFAM" id="SSF47384">
    <property type="entry name" value="Homodimeric domain of signal transducing histidine kinase"/>
    <property type="match status" value="1"/>
</dbReference>
<sequence length="172" mass="19573">SALTAYNIGTRHIEDPLMVSLIVLVLVAVLFVLTFVITQGYERLAEANRMKSEFISVATHQLRSPLSNLRWVIELLMSGKSGQTKKEQTDYFGILKENINRMQDLISELLTVSRIEAAKLPVRKKDFSIKELIEDLISEYRPFIEASNVKISFNARGNLPQVFSDPLHLRLV</sequence>
<evidence type="ECO:0000259" key="7">
    <source>
        <dbReference type="PROSITE" id="PS50109"/>
    </source>
</evidence>